<evidence type="ECO:0008006" key="3">
    <source>
        <dbReference type="Google" id="ProtNLM"/>
    </source>
</evidence>
<sequence length="349" mass="37548">MKTITLSLLAFLILLLGCSPESLIKSGSKEDRIPVAAAKADATRPSEDNGGLPGYSIYCDLSEEEPSTTTLDLGCGLADASGNAVKVESVATIWNWSFDRGELSSEVSVSIDEQRDHPTYSVFYRFSGFDKINSQTKILESSVGLDLVPKGKKEPITINSKVKDTISQENTIQIEEIANQGALKFRYIRIVFTSLVDTFVSNDVSIEGLQLRTADTWQASNFTSNAGTIGPYLVVVSASSLLDPINEAFLAFNGAAVGAFWASALDTFQATAPFDAIGEPSWLMIDFGITPVNVTGVRIDGGDFVNGQNGEAAPDSFYLEGSDDGLTWQTIPGSIFNNVSTSNLTEFVW</sequence>
<name>A0A1Y6BSE3_9BACT</name>
<dbReference type="PROSITE" id="PS51257">
    <property type="entry name" value="PROKAR_LIPOPROTEIN"/>
    <property type="match status" value="1"/>
</dbReference>
<accession>A0A1Y6BSE3</accession>
<evidence type="ECO:0000313" key="2">
    <source>
        <dbReference type="Proteomes" id="UP000192907"/>
    </source>
</evidence>
<reference evidence="2" key="1">
    <citation type="submission" date="2017-04" db="EMBL/GenBank/DDBJ databases">
        <authorList>
            <person name="Varghese N."/>
            <person name="Submissions S."/>
        </authorList>
    </citation>
    <scope>NUCLEOTIDE SEQUENCE [LARGE SCALE GENOMIC DNA]</scope>
    <source>
        <strain evidence="2">RKEM611</strain>
    </source>
</reference>
<dbReference type="AlphaFoldDB" id="A0A1Y6BSE3"/>
<keyword evidence="2" id="KW-1185">Reference proteome</keyword>
<organism evidence="1 2">
    <name type="scientific">Pseudobacteriovorax antillogorgiicola</name>
    <dbReference type="NCBI Taxonomy" id="1513793"/>
    <lineage>
        <taxon>Bacteria</taxon>
        <taxon>Pseudomonadati</taxon>
        <taxon>Bdellovibrionota</taxon>
        <taxon>Oligoflexia</taxon>
        <taxon>Oligoflexales</taxon>
        <taxon>Pseudobacteriovoracaceae</taxon>
        <taxon>Pseudobacteriovorax</taxon>
    </lineage>
</organism>
<evidence type="ECO:0000313" key="1">
    <source>
        <dbReference type="EMBL" id="SMF22774.1"/>
    </source>
</evidence>
<gene>
    <name evidence="1" type="ORF">SAMN06296036_107236</name>
</gene>
<dbReference type="EMBL" id="FWZT01000007">
    <property type="protein sequence ID" value="SMF22774.1"/>
    <property type="molecule type" value="Genomic_DNA"/>
</dbReference>
<dbReference type="InterPro" id="IPR008979">
    <property type="entry name" value="Galactose-bd-like_sf"/>
</dbReference>
<protein>
    <recommendedName>
        <fullName evidence="3">F5/8 type C domain-containing protein</fullName>
    </recommendedName>
</protein>
<dbReference type="Gene3D" id="2.60.120.260">
    <property type="entry name" value="Galactose-binding domain-like"/>
    <property type="match status" value="1"/>
</dbReference>
<dbReference type="Proteomes" id="UP000192907">
    <property type="component" value="Unassembled WGS sequence"/>
</dbReference>
<dbReference type="SUPFAM" id="SSF49785">
    <property type="entry name" value="Galactose-binding domain-like"/>
    <property type="match status" value="1"/>
</dbReference>
<proteinExistence type="predicted"/>
<dbReference type="RefSeq" id="WP_132318213.1">
    <property type="nucleotide sequence ID" value="NZ_FWZT01000007.1"/>
</dbReference>